<evidence type="ECO:0000313" key="4">
    <source>
        <dbReference type="Proteomes" id="UP000310189"/>
    </source>
</evidence>
<feature type="compositionally biased region" description="Polar residues" evidence="2">
    <location>
        <begin position="53"/>
        <end position="64"/>
    </location>
</feature>
<reference evidence="3 4" key="1">
    <citation type="submission" date="2019-03" db="EMBL/GenBank/DDBJ databases">
        <title>Sequencing 23 genomes of Wallemia ichthyophaga.</title>
        <authorList>
            <person name="Gostincar C."/>
        </authorList>
    </citation>
    <scope>NUCLEOTIDE SEQUENCE [LARGE SCALE GENOMIC DNA]</scope>
    <source>
        <strain evidence="3 4">EXF-5753</strain>
    </source>
</reference>
<evidence type="ECO:0000256" key="1">
    <source>
        <dbReference type="ARBA" id="ARBA00007114"/>
    </source>
</evidence>
<gene>
    <name evidence="3" type="ORF">E3P99_02905</name>
</gene>
<evidence type="ECO:0000256" key="2">
    <source>
        <dbReference type="SAM" id="MobiDB-lite"/>
    </source>
</evidence>
<protein>
    <recommendedName>
        <fullName evidence="5">Bystin</fullName>
    </recommendedName>
</protein>
<dbReference type="OrthoDB" id="2192561at2759"/>
<evidence type="ECO:0000313" key="3">
    <source>
        <dbReference type="EMBL" id="TIA87854.1"/>
    </source>
</evidence>
<proteinExistence type="inferred from homology"/>
<dbReference type="PANTHER" id="PTHR12821">
    <property type="entry name" value="BYSTIN"/>
    <property type="match status" value="1"/>
</dbReference>
<dbReference type="GO" id="GO:0006364">
    <property type="term" value="P:rRNA processing"/>
    <property type="evidence" value="ECO:0007669"/>
    <property type="project" value="TreeGrafter"/>
</dbReference>
<name>A0A4T0FKB8_9BASI</name>
<accession>A0A4T0FKB8</accession>
<dbReference type="Gene3D" id="1.25.40.480">
    <property type="match status" value="1"/>
</dbReference>
<dbReference type="GO" id="GO:0005730">
    <property type="term" value="C:nucleolus"/>
    <property type="evidence" value="ECO:0007669"/>
    <property type="project" value="TreeGrafter"/>
</dbReference>
<comment type="similarity">
    <text evidence="1">Belongs to the bystin family.</text>
</comment>
<dbReference type="GO" id="GO:0030515">
    <property type="term" value="F:snoRNA binding"/>
    <property type="evidence" value="ECO:0007669"/>
    <property type="project" value="TreeGrafter"/>
</dbReference>
<feature type="compositionally biased region" description="Low complexity" evidence="2">
    <location>
        <begin position="9"/>
        <end position="19"/>
    </location>
</feature>
<dbReference type="Proteomes" id="UP000310189">
    <property type="component" value="Unassembled WGS sequence"/>
</dbReference>
<dbReference type="GO" id="GO:0030688">
    <property type="term" value="C:preribosome, small subunit precursor"/>
    <property type="evidence" value="ECO:0007669"/>
    <property type="project" value="TreeGrafter"/>
</dbReference>
<dbReference type="AlphaFoldDB" id="A0A4T0FKB8"/>
<feature type="region of interest" description="Disordered" evidence="2">
    <location>
        <begin position="84"/>
        <end position="105"/>
    </location>
</feature>
<dbReference type="EMBL" id="SPNW01000046">
    <property type="protein sequence ID" value="TIA87854.1"/>
    <property type="molecule type" value="Genomic_DNA"/>
</dbReference>
<keyword evidence="4" id="KW-1185">Reference proteome</keyword>
<feature type="region of interest" description="Disordered" evidence="2">
    <location>
        <begin position="1"/>
        <end position="64"/>
    </location>
</feature>
<organism evidence="3 4">
    <name type="scientific">Wallemia hederae</name>
    <dbReference type="NCBI Taxonomy" id="1540922"/>
    <lineage>
        <taxon>Eukaryota</taxon>
        <taxon>Fungi</taxon>
        <taxon>Dikarya</taxon>
        <taxon>Basidiomycota</taxon>
        <taxon>Wallemiomycotina</taxon>
        <taxon>Wallemiomycetes</taxon>
        <taxon>Wallemiales</taxon>
        <taxon>Wallemiaceae</taxon>
        <taxon>Wallemia</taxon>
    </lineage>
</organism>
<evidence type="ECO:0008006" key="5">
    <source>
        <dbReference type="Google" id="ProtNLM"/>
    </source>
</evidence>
<sequence>MGKIKQNKSIKQQQQQINQPLHKQLMQDEQMNKFGRVSSKPRQHDDDDDEDTQQSSVIDPKTSNKILSLARQQQSDLDREQLLNSLSDDEQLNEDEFKLKDGDEDEAIEDDDEAIDAQDNSDNSTHAHFQQLQIDPTDQQAIDTFMPSETTSRRTLADLIMDKINAQSAPSQPVEQPQDTLSDKVKEVYTKVGQLLSRYKSGPLPKAFKIIPSLPNWIAILQLTGPESWTPHATYAATRLFASNLKANQTRLFYEHVLLDRCRDNLNDPNTKNLNVHLYDALRKSLYKPAAFFKGILFPLLNSHCTLKEAAIFASVLSKTSIPVLHSAAALLHLAEMDYAGPTSLFIRVLLDKKYALPYKVLDGLVYHFMRFAKSNTKMPVLWHQSLLVFTQRYSSDLTPEQKDALLDVVKTNVHPQISPEIRREIQTSTERAPGMIQDESMAI</sequence>
<dbReference type="Pfam" id="PF05291">
    <property type="entry name" value="Bystin"/>
    <property type="match status" value="1"/>
</dbReference>
<comment type="caution">
    <text evidence="3">The sequence shown here is derived from an EMBL/GenBank/DDBJ whole genome shotgun (WGS) entry which is preliminary data.</text>
</comment>
<dbReference type="PANTHER" id="PTHR12821:SF0">
    <property type="entry name" value="BYSTIN"/>
    <property type="match status" value="1"/>
</dbReference>
<dbReference type="InterPro" id="IPR007955">
    <property type="entry name" value="Bystin"/>
</dbReference>
<dbReference type="GO" id="GO:0005737">
    <property type="term" value="C:cytoplasm"/>
    <property type="evidence" value="ECO:0007669"/>
    <property type="project" value="TreeGrafter"/>
</dbReference>